<dbReference type="CDD" id="cd00009">
    <property type="entry name" value="AAA"/>
    <property type="match status" value="1"/>
</dbReference>
<dbReference type="SUPFAM" id="SSF52540">
    <property type="entry name" value="P-loop containing nucleoside triphosphate hydrolases"/>
    <property type="match status" value="1"/>
</dbReference>
<dbReference type="RefSeq" id="WP_207259492.1">
    <property type="nucleotide sequence ID" value="NZ_JAFMPP010000032.1"/>
</dbReference>
<dbReference type="InterPro" id="IPR002611">
    <property type="entry name" value="IstB_ATP-bd"/>
</dbReference>
<keyword evidence="2" id="KW-0547">Nucleotide-binding</keyword>
<name>A0A939G3H8_9HYPH</name>
<comment type="caution">
    <text evidence="5">The sequence shown here is derived from an EMBL/GenBank/DDBJ whole genome shotgun (WGS) entry which is preliminary data.</text>
</comment>
<dbReference type="InterPro" id="IPR028350">
    <property type="entry name" value="DNAC/IstB-like"/>
</dbReference>
<dbReference type="Gene3D" id="3.40.50.300">
    <property type="entry name" value="P-loop containing nucleotide triphosphate hydrolases"/>
    <property type="match status" value="1"/>
</dbReference>
<evidence type="ECO:0000256" key="3">
    <source>
        <dbReference type="ARBA" id="ARBA00022840"/>
    </source>
</evidence>
<dbReference type="PIRSF" id="PIRSF003073">
    <property type="entry name" value="DNAC_TnpB_IstB"/>
    <property type="match status" value="1"/>
</dbReference>
<dbReference type="GO" id="GO:0006260">
    <property type="term" value="P:DNA replication"/>
    <property type="evidence" value="ECO:0007669"/>
    <property type="project" value="TreeGrafter"/>
</dbReference>
<comment type="similarity">
    <text evidence="1">Belongs to the IS21/IS1162 putative ATP-binding protein family.</text>
</comment>
<evidence type="ECO:0000259" key="4">
    <source>
        <dbReference type="SMART" id="SM00382"/>
    </source>
</evidence>
<evidence type="ECO:0000313" key="5">
    <source>
        <dbReference type="EMBL" id="MBO0664577.1"/>
    </source>
</evidence>
<dbReference type="EMBL" id="JAFMPP010000032">
    <property type="protein sequence ID" value="MBO0664577.1"/>
    <property type="molecule type" value="Genomic_DNA"/>
</dbReference>
<proteinExistence type="inferred from homology"/>
<evidence type="ECO:0000256" key="2">
    <source>
        <dbReference type="ARBA" id="ARBA00022741"/>
    </source>
</evidence>
<feature type="domain" description="AAA+ ATPase" evidence="4">
    <location>
        <begin position="97"/>
        <end position="234"/>
    </location>
</feature>
<evidence type="ECO:0000256" key="1">
    <source>
        <dbReference type="ARBA" id="ARBA00008059"/>
    </source>
</evidence>
<accession>A0A939G3H8</accession>
<keyword evidence="3" id="KW-0067">ATP-binding</keyword>
<evidence type="ECO:0000313" key="6">
    <source>
        <dbReference type="Proteomes" id="UP000664122"/>
    </source>
</evidence>
<dbReference type="Pfam" id="PF01695">
    <property type="entry name" value="IstB_IS21"/>
    <property type="match status" value="1"/>
</dbReference>
<sequence length="245" mass="27306">MERTEVLELMGTLKLYGMRSAYDEIMGVAIKRQHEPPRIVGDLLQAEISEKQARSIKYQLTVAKLPLAKDIEDFDFTGTPVNESLIRDLAGGAFIADQRNVVLVGGTGTGKSHLAIAIARALIRNGARGRFFNVVDLVNRLETETRAGRQGRIADHMTRLDFVVLDELGYLPFAQSGGQLLFHLISRLYERTSTIITTNLAFGEWPSVFAGDAKMTTALLDRLTHHCEIVETGNESWRFKSRSQS</sequence>
<dbReference type="NCBIfam" id="NF038214">
    <property type="entry name" value="IS21_help_AAA"/>
    <property type="match status" value="1"/>
</dbReference>
<dbReference type="AlphaFoldDB" id="A0A939G3H8"/>
<keyword evidence="6" id="KW-1185">Reference proteome</keyword>
<dbReference type="InterPro" id="IPR003593">
    <property type="entry name" value="AAA+_ATPase"/>
</dbReference>
<protein>
    <submittedName>
        <fullName evidence="5">IS21-like element helper ATPase IstB</fullName>
    </submittedName>
</protein>
<dbReference type="PANTHER" id="PTHR30050:SF4">
    <property type="entry name" value="ATP-BINDING PROTEIN RV3427C IN INSERTION SEQUENCE-RELATED"/>
    <property type="match status" value="1"/>
</dbReference>
<dbReference type="InterPro" id="IPR047661">
    <property type="entry name" value="IstB"/>
</dbReference>
<reference evidence="5" key="1">
    <citation type="submission" date="2021-03" db="EMBL/GenBank/DDBJ databases">
        <title>Whole genome sequence of Jiella sp. CQZ9-1.</title>
        <authorList>
            <person name="Tuo L."/>
        </authorList>
    </citation>
    <scope>NUCLEOTIDE SEQUENCE</scope>
    <source>
        <strain evidence="5">CQZ9-1</strain>
    </source>
</reference>
<dbReference type="SMART" id="SM00382">
    <property type="entry name" value="AAA"/>
    <property type="match status" value="1"/>
</dbReference>
<dbReference type="InterPro" id="IPR027417">
    <property type="entry name" value="P-loop_NTPase"/>
</dbReference>
<dbReference type="GO" id="GO:0005524">
    <property type="term" value="F:ATP binding"/>
    <property type="evidence" value="ECO:0007669"/>
    <property type="project" value="UniProtKB-KW"/>
</dbReference>
<dbReference type="Proteomes" id="UP000664122">
    <property type="component" value="Unassembled WGS sequence"/>
</dbReference>
<dbReference type="PANTHER" id="PTHR30050">
    <property type="entry name" value="CHROMOSOMAL REPLICATION INITIATOR PROTEIN DNAA"/>
    <property type="match status" value="1"/>
</dbReference>
<gene>
    <name evidence="5" type="primary">istB</name>
    <name evidence="5" type="ORF">J1C48_18605</name>
</gene>
<organism evidence="5 6">
    <name type="scientific">Jiella flava</name>
    <dbReference type="NCBI Taxonomy" id="2816857"/>
    <lineage>
        <taxon>Bacteria</taxon>
        <taxon>Pseudomonadati</taxon>
        <taxon>Pseudomonadota</taxon>
        <taxon>Alphaproteobacteria</taxon>
        <taxon>Hyphomicrobiales</taxon>
        <taxon>Aurantimonadaceae</taxon>
        <taxon>Jiella</taxon>
    </lineage>
</organism>